<sequence length="485" mass="49977">MTTMQQPPYPPSEPPRGPGSGEGHGHGSGDGRGHGPGGGGHGPGPGDGPGGGHGHSHSHGPAVPVSKHLRKVIAAVLIPFTTAVVVGLVVLWPGGAPSHERTGVGFDRQTQQATVTKVDKVDCKSVNASGETPTGDTSTAEGSSAQQQATGDCKKATIRIDTGKDKGRTFTEIVQPDQSRQLHQGEKVVVAYEPSAPKDLQYSVTDVNRKFPLALLAGIFALVVVVVGRMRGVMALIALAISFLILNFFILPAILHGSDPLIVAVVGASAIMLIALYMCHGLSARTSVAVIGTLLSLVLIGVLGSVFIGWAALTGNTDDNTGLIHGLYPSIDMSGLLLAGVIIGSLGVLDDVTVTQTSAVWELHEANPTMGWRSLYRAGIRIGRDHIASVVNTLVLAYAGAALPLLLLFSIAQSSVGTVANSELVAEEIVRTLIGSIGLVASVPVTTALAALVVSADRPETAAGPVEPTGARTPVRSGKGRRRKR</sequence>
<evidence type="ECO:0000313" key="3">
    <source>
        <dbReference type="EMBL" id="XDQ54536.1"/>
    </source>
</evidence>
<feature type="compositionally biased region" description="Polar residues" evidence="1">
    <location>
        <begin position="126"/>
        <end position="150"/>
    </location>
</feature>
<feature type="region of interest" description="Disordered" evidence="1">
    <location>
        <begin position="1"/>
        <end position="63"/>
    </location>
</feature>
<feature type="transmembrane region" description="Helical" evidence="2">
    <location>
        <begin position="211"/>
        <end position="228"/>
    </location>
</feature>
<dbReference type="Pfam" id="PF07907">
    <property type="entry name" value="YibE_F"/>
    <property type="match status" value="1"/>
</dbReference>
<keyword evidence="2" id="KW-0812">Transmembrane</keyword>
<feature type="compositionally biased region" description="Pro residues" evidence="1">
    <location>
        <begin position="7"/>
        <end position="17"/>
    </location>
</feature>
<dbReference type="PANTHER" id="PTHR41771:SF1">
    <property type="entry name" value="MEMBRANE PROTEIN"/>
    <property type="match status" value="1"/>
</dbReference>
<feature type="compositionally biased region" description="Gly residues" evidence="1">
    <location>
        <begin position="34"/>
        <end position="53"/>
    </location>
</feature>
<feature type="compositionally biased region" description="Basic and acidic residues" evidence="1">
    <location>
        <begin position="23"/>
        <end position="33"/>
    </location>
</feature>
<feature type="transmembrane region" description="Helical" evidence="2">
    <location>
        <begin position="387"/>
        <end position="412"/>
    </location>
</feature>
<dbReference type="RefSeq" id="WP_369247748.1">
    <property type="nucleotide sequence ID" value="NZ_CP163443.1"/>
</dbReference>
<feature type="transmembrane region" description="Helical" evidence="2">
    <location>
        <begin position="72"/>
        <end position="92"/>
    </location>
</feature>
<dbReference type="InterPro" id="IPR012507">
    <property type="entry name" value="YibE_F"/>
</dbReference>
<gene>
    <name evidence="3" type="ORF">AB5J53_24190</name>
</gene>
<keyword evidence="2" id="KW-1133">Transmembrane helix</keyword>
<accession>A0AB39RIX4</accession>
<dbReference type="EMBL" id="CP163443">
    <property type="protein sequence ID" value="XDQ54536.1"/>
    <property type="molecule type" value="Genomic_DNA"/>
</dbReference>
<reference evidence="3" key="1">
    <citation type="submission" date="2024-07" db="EMBL/GenBank/DDBJ databases">
        <authorList>
            <person name="Yu S.T."/>
        </authorList>
    </citation>
    <scope>NUCLEOTIDE SEQUENCE</scope>
    <source>
        <strain evidence="3">R41</strain>
    </source>
</reference>
<evidence type="ECO:0000256" key="1">
    <source>
        <dbReference type="SAM" id="MobiDB-lite"/>
    </source>
</evidence>
<dbReference type="AlphaFoldDB" id="A0AB39RIX4"/>
<proteinExistence type="predicted"/>
<organism evidence="3">
    <name type="scientific">Streptomyces sp. R41</name>
    <dbReference type="NCBI Taxonomy" id="3238632"/>
    <lineage>
        <taxon>Bacteria</taxon>
        <taxon>Bacillati</taxon>
        <taxon>Actinomycetota</taxon>
        <taxon>Actinomycetes</taxon>
        <taxon>Kitasatosporales</taxon>
        <taxon>Streptomycetaceae</taxon>
        <taxon>Streptomyces</taxon>
    </lineage>
</organism>
<feature type="region of interest" description="Disordered" evidence="1">
    <location>
        <begin position="125"/>
        <end position="154"/>
    </location>
</feature>
<feature type="transmembrane region" description="Helical" evidence="2">
    <location>
        <begin position="432"/>
        <end position="454"/>
    </location>
</feature>
<feature type="transmembrane region" description="Helical" evidence="2">
    <location>
        <begin position="333"/>
        <end position="349"/>
    </location>
</feature>
<protein>
    <submittedName>
        <fullName evidence="3">YibE/F family protein</fullName>
    </submittedName>
</protein>
<feature type="transmembrane region" description="Helical" evidence="2">
    <location>
        <begin position="261"/>
        <end position="279"/>
    </location>
</feature>
<feature type="region of interest" description="Disordered" evidence="1">
    <location>
        <begin position="459"/>
        <end position="485"/>
    </location>
</feature>
<dbReference type="PANTHER" id="PTHR41771">
    <property type="entry name" value="MEMBRANE PROTEIN-RELATED"/>
    <property type="match status" value="1"/>
</dbReference>
<feature type="transmembrane region" description="Helical" evidence="2">
    <location>
        <begin position="291"/>
        <end position="313"/>
    </location>
</feature>
<keyword evidence="2" id="KW-0472">Membrane</keyword>
<name>A0AB39RIX4_9ACTN</name>
<feature type="transmembrane region" description="Helical" evidence="2">
    <location>
        <begin position="235"/>
        <end position="255"/>
    </location>
</feature>
<evidence type="ECO:0000256" key="2">
    <source>
        <dbReference type="SAM" id="Phobius"/>
    </source>
</evidence>